<feature type="domain" description="DUF1559" evidence="1">
    <location>
        <begin position="20"/>
        <end position="267"/>
    </location>
</feature>
<dbReference type="InterPro" id="IPR045584">
    <property type="entry name" value="Pilin-like"/>
</dbReference>
<dbReference type="InterPro" id="IPR011453">
    <property type="entry name" value="DUF1559"/>
</dbReference>
<dbReference type="PANTHER" id="PTHR30093:SF2">
    <property type="entry name" value="TYPE II SECRETION SYSTEM PROTEIN H"/>
    <property type="match status" value="1"/>
</dbReference>
<name>A0A225DKL5_9BACT</name>
<dbReference type="Pfam" id="PF07596">
    <property type="entry name" value="SBP_bac_10"/>
    <property type="match status" value="1"/>
</dbReference>
<dbReference type="EMBL" id="NIDE01000015">
    <property type="protein sequence ID" value="OWK36945.1"/>
    <property type="molecule type" value="Genomic_DNA"/>
</dbReference>
<evidence type="ECO:0000259" key="1">
    <source>
        <dbReference type="Pfam" id="PF07596"/>
    </source>
</evidence>
<gene>
    <name evidence="2" type="ORF">FRUB_07867</name>
</gene>
<dbReference type="PANTHER" id="PTHR30093">
    <property type="entry name" value="GENERAL SECRETION PATHWAY PROTEIN G"/>
    <property type="match status" value="1"/>
</dbReference>
<accession>A0A225DKL5</accession>
<dbReference type="NCBIfam" id="TIGR04294">
    <property type="entry name" value="pre_pil_HX9DG"/>
    <property type="match status" value="1"/>
</dbReference>
<sequence>MLVVIAIIAILIGLLLPAVQKVREAAARSQCANNLKQLALATHNHHDVYGLLPTGGDGWTSPPGYISVGTPQVAGSSVGTPNRQQCGWGFQILPFIEQSALWSGNGQSSIANAQIQAISTPIKTFFCPSRRAPQALPAQANWYSPSGTFPHGLNDYGASNLDGTGAIGYQIGYPFSAITDGLSNTLLLGDKRLDLLYLGQAQSDDNEGYTAGWDHDTVRYANANYPPQPDPHVGGDGGQCFGSSHTGGFMAALADGSIRFISYSINMTTWTNLGARNDGQVLGNY</sequence>
<comment type="caution">
    <text evidence="2">The sequence shown here is derived from an EMBL/GenBank/DDBJ whole genome shotgun (WGS) entry which is preliminary data.</text>
</comment>
<proteinExistence type="predicted"/>
<keyword evidence="3" id="KW-1185">Reference proteome</keyword>
<reference evidence="3" key="1">
    <citation type="submission" date="2017-06" db="EMBL/GenBank/DDBJ databases">
        <title>Genome analysis of Fimbriiglobus ruber SP5, the first member of the order Planctomycetales with confirmed chitinolytic capability.</title>
        <authorList>
            <person name="Ravin N.V."/>
            <person name="Rakitin A.L."/>
            <person name="Ivanova A.A."/>
            <person name="Beletsky A.V."/>
            <person name="Kulichevskaya I.S."/>
            <person name="Mardanov A.V."/>
            <person name="Dedysh S.N."/>
        </authorList>
    </citation>
    <scope>NUCLEOTIDE SEQUENCE [LARGE SCALE GENOMIC DNA]</scope>
    <source>
        <strain evidence="3">SP5</strain>
    </source>
</reference>
<dbReference type="AlphaFoldDB" id="A0A225DKL5"/>
<protein>
    <recommendedName>
        <fullName evidence="1">DUF1559 domain-containing protein</fullName>
    </recommendedName>
</protein>
<evidence type="ECO:0000313" key="3">
    <source>
        <dbReference type="Proteomes" id="UP000214646"/>
    </source>
</evidence>
<dbReference type="Proteomes" id="UP000214646">
    <property type="component" value="Unassembled WGS sequence"/>
</dbReference>
<dbReference type="InterPro" id="IPR027558">
    <property type="entry name" value="Pre_pil_HX9DG_C"/>
</dbReference>
<evidence type="ECO:0000313" key="2">
    <source>
        <dbReference type="EMBL" id="OWK36945.1"/>
    </source>
</evidence>
<dbReference type="Gene3D" id="3.30.700.10">
    <property type="entry name" value="Glycoprotein, Type 4 Pilin"/>
    <property type="match status" value="1"/>
</dbReference>
<organism evidence="2 3">
    <name type="scientific">Fimbriiglobus ruber</name>
    <dbReference type="NCBI Taxonomy" id="1908690"/>
    <lineage>
        <taxon>Bacteria</taxon>
        <taxon>Pseudomonadati</taxon>
        <taxon>Planctomycetota</taxon>
        <taxon>Planctomycetia</taxon>
        <taxon>Gemmatales</taxon>
        <taxon>Gemmataceae</taxon>
        <taxon>Fimbriiglobus</taxon>
    </lineage>
</organism>
<dbReference type="SUPFAM" id="SSF54523">
    <property type="entry name" value="Pili subunits"/>
    <property type="match status" value="1"/>
</dbReference>